<dbReference type="GO" id="GO:0016757">
    <property type="term" value="F:glycosyltransferase activity"/>
    <property type="evidence" value="ECO:0007669"/>
    <property type="project" value="UniProtKB-KW"/>
</dbReference>
<dbReference type="Pfam" id="PF13231">
    <property type="entry name" value="PMT_2"/>
    <property type="match status" value="1"/>
</dbReference>
<feature type="transmembrane region" description="Helical" evidence="9">
    <location>
        <begin position="466"/>
        <end position="485"/>
    </location>
</feature>
<feature type="transmembrane region" description="Helical" evidence="9">
    <location>
        <begin position="107"/>
        <end position="128"/>
    </location>
</feature>
<feature type="transmembrane region" description="Helical" evidence="9">
    <location>
        <begin position="412"/>
        <end position="429"/>
    </location>
</feature>
<accession>A0ABV2ZZS3</accession>
<keyword evidence="13" id="KW-1185">Reference proteome</keyword>
<feature type="transmembrane region" description="Helical" evidence="9">
    <location>
        <begin position="497"/>
        <end position="515"/>
    </location>
</feature>
<proteinExistence type="predicted"/>
<comment type="subcellular location">
    <subcellularLocation>
        <location evidence="1">Cell membrane</location>
        <topology evidence="1">Multi-pass membrane protein</topology>
    </subcellularLocation>
</comment>
<keyword evidence="6 9" id="KW-1133">Transmembrane helix</keyword>
<dbReference type="InterPro" id="IPR038731">
    <property type="entry name" value="RgtA/B/C-like"/>
</dbReference>
<keyword evidence="7 9" id="KW-0472">Membrane</keyword>
<evidence type="ECO:0000313" key="13">
    <source>
        <dbReference type="Proteomes" id="UP001550739"/>
    </source>
</evidence>
<evidence type="ECO:0000259" key="11">
    <source>
        <dbReference type="Pfam" id="PF24878"/>
    </source>
</evidence>
<feature type="compositionally biased region" description="Low complexity" evidence="8">
    <location>
        <begin position="343"/>
        <end position="367"/>
    </location>
</feature>
<dbReference type="RefSeq" id="WP_361710601.1">
    <property type="nucleotide sequence ID" value="NZ_JBEZVE010000059.1"/>
</dbReference>
<organism evidence="12 13">
    <name type="scientific">Streptomyces sp. 900129855</name>
    <dbReference type="NCBI Taxonomy" id="3155129"/>
    <lineage>
        <taxon>Bacteria</taxon>
        <taxon>Bacillati</taxon>
        <taxon>Actinomycetota</taxon>
        <taxon>Actinomycetes</taxon>
        <taxon>Kitasatosporales</taxon>
        <taxon>Streptomycetaceae</taxon>
        <taxon>Streptomyces</taxon>
    </lineage>
</organism>
<feature type="transmembrane region" description="Helical" evidence="9">
    <location>
        <begin position="134"/>
        <end position="154"/>
    </location>
</feature>
<keyword evidence="4 12" id="KW-0808">Transferase</keyword>
<evidence type="ECO:0000256" key="5">
    <source>
        <dbReference type="ARBA" id="ARBA00022692"/>
    </source>
</evidence>
<gene>
    <name evidence="12" type="ORF">AB0E89_46665</name>
</gene>
<reference evidence="12 13" key="1">
    <citation type="submission" date="2024-06" db="EMBL/GenBank/DDBJ databases">
        <title>The Natural Products Discovery Center: Release of the First 8490 Sequenced Strains for Exploring Actinobacteria Biosynthetic Diversity.</title>
        <authorList>
            <person name="Kalkreuter E."/>
            <person name="Kautsar S.A."/>
            <person name="Yang D."/>
            <person name="Bader C.D."/>
            <person name="Teijaro C.N."/>
            <person name="Fluegel L."/>
            <person name="Davis C.M."/>
            <person name="Simpson J.R."/>
            <person name="Lauterbach L."/>
            <person name="Steele A.D."/>
            <person name="Gui C."/>
            <person name="Meng S."/>
            <person name="Li G."/>
            <person name="Viehrig K."/>
            <person name="Ye F."/>
            <person name="Su P."/>
            <person name="Kiefer A.F."/>
            <person name="Nichols A."/>
            <person name="Cepeda A.J."/>
            <person name="Yan W."/>
            <person name="Fan B."/>
            <person name="Jiang Y."/>
            <person name="Adhikari A."/>
            <person name="Zheng C.-J."/>
            <person name="Schuster L."/>
            <person name="Cowan T.M."/>
            <person name="Smanski M.J."/>
            <person name="Chevrette M.G."/>
            <person name="De Carvalho L.P.S."/>
            <person name="Shen B."/>
        </authorList>
    </citation>
    <scope>NUCLEOTIDE SEQUENCE [LARGE SCALE GENOMIC DNA]</scope>
    <source>
        <strain evidence="12 13">NPDC033843</strain>
    </source>
</reference>
<evidence type="ECO:0000256" key="7">
    <source>
        <dbReference type="ARBA" id="ARBA00023136"/>
    </source>
</evidence>
<evidence type="ECO:0000313" key="12">
    <source>
        <dbReference type="EMBL" id="MEU3787910.1"/>
    </source>
</evidence>
<feature type="domain" description="Glycosyltransferase RgtA/B/C/D-like" evidence="10">
    <location>
        <begin position="88"/>
        <end position="244"/>
    </location>
</feature>
<dbReference type="PANTHER" id="PTHR33908:SF3">
    <property type="entry name" value="UNDECAPRENYL PHOSPHATE-ALPHA-4-AMINO-4-DEOXY-L-ARABINOSE ARABINOSYL TRANSFERASE"/>
    <property type="match status" value="1"/>
</dbReference>
<evidence type="ECO:0000256" key="6">
    <source>
        <dbReference type="ARBA" id="ARBA00022989"/>
    </source>
</evidence>
<feature type="transmembrane region" description="Helical" evidence="9">
    <location>
        <begin position="29"/>
        <end position="47"/>
    </location>
</feature>
<feature type="transmembrane region" description="Helical" evidence="9">
    <location>
        <begin position="441"/>
        <end position="460"/>
    </location>
</feature>
<sequence length="786" mass="80845">MATKVHAPTASTGADRRAPWRSPADQPAYARPALLFLAVLAAVLYAWGINHSQYHAFYADAVRSMTESWKGFFYGSFDPGNSITLDKLPGFLWPQALSARIFGFHPWALALPQVVEGVASLLVLYRLVRRWAGVNAALIAGTAFLLTPVAVGLFRTAVEDPAFTLCLLLAAEATQRAARDGRLRPLLLAGVWVGLGFQAKMLEAWAVLPALALVYLTSAPITLRRRLAHLGLSAVVMTVVSASWILAVTLTPAKDRPYVDGTTNNSTFSMVVGYNFLNRFSSLGISAAATGSVSATQGGAGGHGGRYAAPGACQPDQGGQTGQSGRKGQSGVGPYGGSGARGGTLHSHTSTTGARSAQAPQGLPAGAQVAGARTTLTHQGGGAHQAAGNGGRGGDQNGWSKMFGTSLASQTGWLYPIAAVAAVCGLVWRRGKPRTDRIRSGYVLWGTWLGTYFLVFSAGSVGGHTYYMGVIAVPLAALTGGGVTLMWRAYRAGGRRAWALPGAVAATAAWSAYLVGQFPTFLPWLAPAVGVLALAAVVLLASARSGRARSGGRLALAGLAASLAAVLIAPSAWAVQVFDPSDSGSGMGAVGPSGMNRARGSVMPAAGRPGQLPWNGGTTRDTRATRGGTGGFGGFGEDGKLTTAQRKLLDYTAAHQGSAAYLFATTSWSEASPYILATGARVLPLGGFSGSAPSPTEARFRQLVDSGELRYVLVGGGHDVGAMFGGGGETTSAAQITDWVRSACARVPASAYGDTGSAAVSTVPRFLGGAEEGGTAQTLYQCVSGH</sequence>
<feature type="transmembrane region" description="Helical" evidence="9">
    <location>
        <begin position="205"/>
        <end position="223"/>
    </location>
</feature>
<feature type="transmembrane region" description="Helical" evidence="9">
    <location>
        <begin position="521"/>
        <end position="542"/>
    </location>
</feature>
<dbReference type="InterPro" id="IPR056785">
    <property type="entry name" value="YkcA/B-like_C"/>
</dbReference>
<feature type="region of interest" description="Disordered" evidence="8">
    <location>
        <begin position="294"/>
        <end position="367"/>
    </location>
</feature>
<feature type="compositionally biased region" description="Gly residues" evidence="8">
    <location>
        <begin position="328"/>
        <end position="342"/>
    </location>
</feature>
<evidence type="ECO:0000256" key="9">
    <source>
        <dbReference type="SAM" id="Phobius"/>
    </source>
</evidence>
<keyword evidence="3 12" id="KW-0328">Glycosyltransferase</keyword>
<dbReference type="InterPro" id="IPR050297">
    <property type="entry name" value="LipidA_mod_glycosyltrf_83"/>
</dbReference>
<dbReference type="EC" id="2.4.-.-" evidence="12"/>
<dbReference type="EMBL" id="JBEZVE010000059">
    <property type="protein sequence ID" value="MEU3787910.1"/>
    <property type="molecule type" value="Genomic_DNA"/>
</dbReference>
<evidence type="ECO:0000259" key="10">
    <source>
        <dbReference type="Pfam" id="PF13231"/>
    </source>
</evidence>
<protein>
    <submittedName>
        <fullName evidence="12">Glycosyltransferase family 39 protein</fullName>
        <ecNumber evidence="12">2.4.-.-</ecNumber>
    </submittedName>
</protein>
<keyword evidence="2" id="KW-1003">Cell membrane</keyword>
<feature type="region of interest" description="Disordered" evidence="8">
    <location>
        <begin position="1"/>
        <end position="23"/>
    </location>
</feature>
<evidence type="ECO:0000256" key="2">
    <source>
        <dbReference type="ARBA" id="ARBA00022475"/>
    </source>
</evidence>
<keyword evidence="5 9" id="KW-0812">Transmembrane</keyword>
<dbReference type="Proteomes" id="UP001550739">
    <property type="component" value="Unassembled WGS sequence"/>
</dbReference>
<dbReference type="PANTHER" id="PTHR33908">
    <property type="entry name" value="MANNOSYLTRANSFERASE YKCB-RELATED"/>
    <property type="match status" value="1"/>
</dbReference>
<feature type="transmembrane region" description="Helical" evidence="9">
    <location>
        <begin position="554"/>
        <end position="575"/>
    </location>
</feature>
<evidence type="ECO:0000256" key="3">
    <source>
        <dbReference type="ARBA" id="ARBA00022676"/>
    </source>
</evidence>
<dbReference type="Pfam" id="PF24878">
    <property type="entry name" value="YkcB_C"/>
    <property type="match status" value="1"/>
</dbReference>
<feature type="transmembrane region" description="Helical" evidence="9">
    <location>
        <begin position="230"/>
        <end position="250"/>
    </location>
</feature>
<feature type="domain" description="Putative mannosyltransferase YkcA/B-like C-terminal" evidence="11">
    <location>
        <begin position="648"/>
        <end position="742"/>
    </location>
</feature>
<name>A0ABV2ZZS3_9ACTN</name>
<comment type="caution">
    <text evidence="12">The sequence shown here is derived from an EMBL/GenBank/DDBJ whole genome shotgun (WGS) entry which is preliminary data.</text>
</comment>
<evidence type="ECO:0000256" key="8">
    <source>
        <dbReference type="SAM" id="MobiDB-lite"/>
    </source>
</evidence>
<evidence type="ECO:0000256" key="4">
    <source>
        <dbReference type="ARBA" id="ARBA00022679"/>
    </source>
</evidence>
<evidence type="ECO:0000256" key="1">
    <source>
        <dbReference type="ARBA" id="ARBA00004651"/>
    </source>
</evidence>